<comment type="caution">
    <text evidence="13">The sequence shown here is derived from an EMBL/GenBank/DDBJ whole genome shotgun (WGS) entry which is preliminary data.</text>
</comment>
<dbReference type="CDD" id="cd00082">
    <property type="entry name" value="HisKA"/>
    <property type="match status" value="1"/>
</dbReference>
<dbReference type="InterPro" id="IPR003594">
    <property type="entry name" value="HATPase_dom"/>
</dbReference>
<dbReference type="Pfam" id="PF00512">
    <property type="entry name" value="HisKA"/>
    <property type="match status" value="1"/>
</dbReference>
<dbReference type="STRING" id="1353537.TP2_06940"/>
<dbReference type="eggNOG" id="COG2205">
    <property type="taxonomic scope" value="Bacteria"/>
</dbReference>
<dbReference type="GO" id="GO:0000155">
    <property type="term" value="F:phosphorelay sensor kinase activity"/>
    <property type="evidence" value="ECO:0007669"/>
    <property type="project" value="InterPro"/>
</dbReference>
<evidence type="ECO:0000256" key="4">
    <source>
        <dbReference type="ARBA" id="ARBA00022553"/>
    </source>
</evidence>
<feature type="domain" description="HAMP" evidence="12">
    <location>
        <begin position="177"/>
        <end position="234"/>
    </location>
</feature>
<dbReference type="Pfam" id="PF02518">
    <property type="entry name" value="HATPase_c"/>
    <property type="match status" value="1"/>
</dbReference>
<accession>A0A074JA21</accession>
<dbReference type="PROSITE" id="PS50885">
    <property type="entry name" value="HAMP"/>
    <property type="match status" value="1"/>
</dbReference>
<feature type="transmembrane region" description="Helical" evidence="10">
    <location>
        <begin position="152"/>
        <end position="174"/>
    </location>
</feature>
<evidence type="ECO:0000256" key="1">
    <source>
        <dbReference type="ARBA" id="ARBA00000085"/>
    </source>
</evidence>
<dbReference type="Gene3D" id="3.30.565.10">
    <property type="entry name" value="Histidine kinase-like ATPase, C-terminal domain"/>
    <property type="match status" value="1"/>
</dbReference>
<gene>
    <name evidence="13" type="ORF">TP2_06940</name>
</gene>
<evidence type="ECO:0000256" key="5">
    <source>
        <dbReference type="ARBA" id="ARBA00022679"/>
    </source>
</evidence>
<evidence type="ECO:0000256" key="6">
    <source>
        <dbReference type="ARBA" id="ARBA00022692"/>
    </source>
</evidence>
<keyword evidence="8 10" id="KW-1133">Transmembrane helix</keyword>
<feature type="domain" description="Histidine kinase" evidence="11">
    <location>
        <begin position="242"/>
        <end position="454"/>
    </location>
</feature>
<evidence type="ECO:0000256" key="3">
    <source>
        <dbReference type="ARBA" id="ARBA00012438"/>
    </source>
</evidence>
<dbReference type="InterPro" id="IPR036097">
    <property type="entry name" value="HisK_dim/P_sf"/>
</dbReference>
<dbReference type="OrthoDB" id="9815202at2"/>
<dbReference type="EMBL" id="AUND01000023">
    <property type="protein sequence ID" value="KEO52670.1"/>
    <property type="molecule type" value="Genomic_DNA"/>
</dbReference>
<dbReference type="Gene3D" id="1.10.287.130">
    <property type="match status" value="1"/>
</dbReference>
<comment type="subcellular location">
    <subcellularLocation>
        <location evidence="2">Membrane</location>
    </subcellularLocation>
</comment>
<dbReference type="SUPFAM" id="SSF47384">
    <property type="entry name" value="Homodimeric domain of signal transducing histidine kinase"/>
    <property type="match status" value="1"/>
</dbReference>
<dbReference type="InterPro" id="IPR003660">
    <property type="entry name" value="HAMP_dom"/>
</dbReference>
<evidence type="ECO:0000259" key="11">
    <source>
        <dbReference type="PROSITE" id="PS50109"/>
    </source>
</evidence>
<keyword evidence="5" id="KW-0808">Transferase</keyword>
<keyword evidence="4" id="KW-0597">Phosphoprotein</keyword>
<dbReference type="PANTHER" id="PTHR45436:SF8">
    <property type="entry name" value="HISTIDINE KINASE"/>
    <property type="match status" value="1"/>
</dbReference>
<evidence type="ECO:0000256" key="2">
    <source>
        <dbReference type="ARBA" id="ARBA00004370"/>
    </source>
</evidence>
<keyword evidence="14" id="KW-1185">Reference proteome</keyword>
<feature type="transmembrane region" description="Helical" evidence="10">
    <location>
        <begin position="123"/>
        <end position="140"/>
    </location>
</feature>
<evidence type="ECO:0000256" key="8">
    <source>
        <dbReference type="ARBA" id="ARBA00022989"/>
    </source>
</evidence>
<dbReference type="InterPro" id="IPR036890">
    <property type="entry name" value="HATPase_C_sf"/>
</dbReference>
<dbReference type="SUPFAM" id="SSF55874">
    <property type="entry name" value="ATPase domain of HSP90 chaperone/DNA topoisomerase II/histidine kinase"/>
    <property type="match status" value="1"/>
</dbReference>
<dbReference type="GO" id="GO:0005886">
    <property type="term" value="C:plasma membrane"/>
    <property type="evidence" value="ECO:0007669"/>
    <property type="project" value="TreeGrafter"/>
</dbReference>
<evidence type="ECO:0000256" key="7">
    <source>
        <dbReference type="ARBA" id="ARBA00022777"/>
    </source>
</evidence>
<evidence type="ECO:0000259" key="12">
    <source>
        <dbReference type="PROSITE" id="PS50885"/>
    </source>
</evidence>
<feature type="transmembrane region" description="Helical" evidence="10">
    <location>
        <begin position="20"/>
        <end position="41"/>
    </location>
</feature>
<keyword evidence="7" id="KW-0418">Kinase</keyword>
<name>A0A074JA21_9RHOB</name>
<keyword evidence="10" id="KW-0472">Membrane</keyword>
<dbReference type="SMART" id="SM00387">
    <property type="entry name" value="HATPase_c"/>
    <property type="match status" value="1"/>
</dbReference>
<evidence type="ECO:0000256" key="9">
    <source>
        <dbReference type="ARBA" id="ARBA00023012"/>
    </source>
</evidence>
<evidence type="ECO:0000256" key="10">
    <source>
        <dbReference type="SAM" id="Phobius"/>
    </source>
</evidence>
<proteinExistence type="predicted"/>
<evidence type="ECO:0000313" key="13">
    <source>
        <dbReference type="EMBL" id="KEO52670.1"/>
    </source>
</evidence>
<dbReference type="Proteomes" id="UP000027432">
    <property type="component" value="Unassembled WGS sequence"/>
</dbReference>
<reference evidence="13 14" key="1">
    <citation type="submission" date="2013-07" db="EMBL/GenBank/DDBJ databases">
        <title>Thioclava pacifica DSM 10166 Genome Sequencing.</title>
        <authorList>
            <person name="Lai Q."/>
            <person name="Shao Z."/>
        </authorList>
    </citation>
    <scope>NUCLEOTIDE SEQUENCE [LARGE SCALE GENOMIC DNA]</scope>
    <source>
        <strain evidence="13 14">DSM 10166</strain>
    </source>
</reference>
<organism evidence="13 14">
    <name type="scientific">Thioclava pacifica DSM 10166</name>
    <dbReference type="NCBI Taxonomy" id="1353537"/>
    <lineage>
        <taxon>Bacteria</taxon>
        <taxon>Pseudomonadati</taxon>
        <taxon>Pseudomonadota</taxon>
        <taxon>Alphaproteobacteria</taxon>
        <taxon>Rhodobacterales</taxon>
        <taxon>Paracoccaceae</taxon>
        <taxon>Thioclava</taxon>
    </lineage>
</organism>
<dbReference type="PROSITE" id="PS50109">
    <property type="entry name" value="HIS_KIN"/>
    <property type="match status" value="1"/>
</dbReference>
<dbReference type="InterPro" id="IPR005467">
    <property type="entry name" value="His_kinase_dom"/>
</dbReference>
<dbReference type="CDD" id="cd00075">
    <property type="entry name" value="HATPase"/>
    <property type="match status" value="1"/>
</dbReference>
<dbReference type="AlphaFoldDB" id="A0A074JA21"/>
<dbReference type="RefSeq" id="WP_038076714.1">
    <property type="nucleotide sequence ID" value="NZ_AUND01000023.1"/>
</dbReference>
<sequence>MTGRLNRAAILASTPLRQALGLMGIVFAILLVTLGFAYVALRTSTEDAIQADLKQQTAVFQVAANPETLSVIVSAEARASDPSERAIAFVLPDGRQVGNVRVVHQGDQWVVSRHPDFEPLSKHGYFTLTMPLAGGLLVIGESRAPIAELTSTFLAILVFSFVPSLLISAAYGAWAGMRARRRVSAIEETLDQLTEGRLEARVPEDGVKSARGDDLARIGARLNVMAETQEATVAALRQVSADIAHDLKTPMQRISVLLSELRDSLPEGEARELAERAGIEAEGAVAVFHSLLRIAQIEGGSPKSRFSSVELGALASDITELYEASAEEAGGTLSLSRPDGDFTVQGDRGLLGQMLSNLIENAIRHAGPEPQIRVELARRAGRVNLVVRDHGPGIPEQERAKVLRRLYRLERSRTTPGNGLGLALVQAVAGLHETELNLGDNHPGLSVTLSFPAP</sequence>
<protein>
    <recommendedName>
        <fullName evidence="3">histidine kinase</fullName>
        <ecNumber evidence="3">2.7.13.3</ecNumber>
    </recommendedName>
</protein>
<dbReference type="InterPro" id="IPR050428">
    <property type="entry name" value="TCS_sensor_his_kinase"/>
</dbReference>
<evidence type="ECO:0000313" key="14">
    <source>
        <dbReference type="Proteomes" id="UP000027432"/>
    </source>
</evidence>
<comment type="catalytic activity">
    <reaction evidence="1">
        <text>ATP + protein L-histidine = ADP + protein N-phospho-L-histidine.</text>
        <dbReference type="EC" id="2.7.13.3"/>
    </reaction>
</comment>
<dbReference type="EC" id="2.7.13.3" evidence="3"/>
<keyword evidence="6 10" id="KW-0812">Transmembrane</keyword>
<dbReference type="InterPro" id="IPR003661">
    <property type="entry name" value="HisK_dim/P_dom"/>
</dbReference>
<dbReference type="SMART" id="SM00388">
    <property type="entry name" value="HisKA"/>
    <property type="match status" value="1"/>
</dbReference>
<keyword evidence="9" id="KW-0902">Two-component regulatory system</keyword>
<dbReference type="PANTHER" id="PTHR45436">
    <property type="entry name" value="SENSOR HISTIDINE KINASE YKOH"/>
    <property type="match status" value="1"/>
</dbReference>